<dbReference type="RefSeq" id="WP_065160363.1">
    <property type="nucleotide sequence ID" value="NZ_LZLQ01000124.1"/>
</dbReference>
<keyword evidence="4" id="KW-1185">Reference proteome</keyword>
<proteinExistence type="predicted"/>
<gene>
    <name evidence="3" type="ORF">A5636_11715</name>
</gene>
<evidence type="ECO:0000313" key="3">
    <source>
        <dbReference type="EMBL" id="OBK12659.1"/>
    </source>
</evidence>
<dbReference type="Pfam" id="PF02720">
    <property type="entry name" value="DUF222"/>
    <property type="match status" value="1"/>
</dbReference>
<feature type="compositionally biased region" description="Basic and acidic residues" evidence="1">
    <location>
        <begin position="502"/>
        <end position="515"/>
    </location>
</feature>
<dbReference type="AlphaFoldDB" id="A0A1A3MV27"/>
<dbReference type="CDD" id="cd00085">
    <property type="entry name" value="HNHc"/>
    <property type="match status" value="1"/>
</dbReference>
<name>A0A1A3MV27_MYCAS</name>
<comment type="caution">
    <text evidence="3">The sequence shown here is derived from an EMBL/GenBank/DDBJ whole genome shotgun (WGS) entry which is preliminary data.</text>
</comment>
<sequence length="515" mass="54995">MFDRVADAALVDAMVAGARAEATAAAQRLAAIAELVARHGEGPADSPRWSCDNWDFMAAQVAAAQNISHGMASGQMYLACALRNRLPKVNALLAAGIISLRLASTIVWHTGLIKDPWVMSLVDAALAADAERYGPLSSAKTATAIDALISRHDPAAVRRTRSGARGRDVTITPADDQSGMASIWGSLLAIDAAVLDRRLDTMARDVCPGDPRTLGQRRADALGTLAADGKHLTCECQSPDCPYRDRVDARATAVVIHVVADAASVTAEPDPLINGELPAVTLGADSDSDPESASATGLTPAQIPGGFSLPATLLARLIAAGAKVAPLGTFFDTRPETRYRPSTALDRFIRSRDMTCRFPGCDAVAWTGDIDHTIAYPWGPTHPSNLNCLCRKHHLLKTFWTGLAGWRDRQHPDGTIVWTAPTGHTYTTRPGSRLLFPNLCLPTGSLPTGSLPTGTAQPLSPGRGIMMPTRRRTRAQDRAQRIDAERRQNLSVPTTAPVAPPREVRPPRDDDPPPF</sequence>
<protein>
    <recommendedName>
        <fullName evidence="2">HNH nuclease domain-containing protein</fullName>
    </recommendedName>
</protein>
<dbReference type="SMART" id="SM00507">
    <property type="entry name" value="HNHc"/>
    <property type="match status" value="1"/>
</dbReference>
<feature type="domain" description="HNH nuclease" evidence="2">
    <location>
        <begin position="344"/>
        <end position="395"/>
    </location>
</feature>
<organism evidence="3 4">
    <name type="scientific">Mycobacterium asiaticum</name>
    <dbReference type="NCBI Taxonomy" id="1790"/>
    <lineage>
        <taxon>Bacteria</taxon>
        <taxon>Bacillati</taxon>
        <taxon>Actinomycetota</taxon>
        <taxon>Actinomycetes</taxon>
        <taxon>Mycobacteriales</taxon>
        <taxon>Mycobacteriaceae</taxon>
        <taxon>Mycobacterium</taxon>
    </lineage>
</organism>
<dbReference type="InterPro" id="IPR003870">
    <property type="entry name" value="DUF222"/>
</dbReference>
<evidence type="ECO:0000256" key="1">
    <source>
        <dbReference type="SAM" id="MobiDB-lite"/>
    </source>
</evidence>
<feature type="region of interest" description="Disordered" evidence="1">
    <location>
        <begin position="282"/>
        <end position="301"/>
    </location>
</feature>
<dbReference type="Proteomes" id="UP000093629">
    <property type="component" value="Unassembled WGS sequence"/>
</dbReference>
<accession>A0A1A3MV27</accession>
<reference evidence="3 4" key="1">
    <citation type="submission" date="2016-06" db="EMBL/GenBank/DDBJ databases">
        <authorList>
            <person name="Kjaerup R.B."/>
            <person name="Dalgaard T.S."/>
            <person name="Juul-Madsen H.R."/>
        </authorList>
    </citation>
    <scope>NUCLEOTIDE SEQUENCE [LARGE SCALE GENOMIC DNA]</scope>
    <source>
        <strain evidence="3 4">1245139.5</strain>
    </source>
</reference>
<dbReference type="EMBL" id="LZLQ01000124">
    <property type="protein sequence ID" value="OBK12659.1"/>
    <property type="molecule type" value="Genomic_DNA"/>
</dbReference>
<feature type="region of interest" description="Disordered" evidence="1">
    <location>
        <begin position="446"/>
        <end position="515"/>
    </location>
</feature>
<dbReference type="OrthoDB" id="5242272at2"/>
<evidence type="ECO:0000259" key="2">
    <source>
        <dbReference type="SMART" id="SM00507"/>
    </source>
</evidence>
<feature type="compositionally biased region" description="Basic and acidic residues" evidence="1">
    <location>
        <begin position="474"/>
        <end position="488"/>
    </location>
</feature>
<evidence type="ECO:0000313" key="4">
    <source>
        <dbReference type="Proteomes" id="UP000093629"/>
    </source>
</evidence>
<feature type="compositionally biased region" description="Polar residues" evidence="1">
    <location>
        <begin position="446"/>
        <end position="458"/>
    </location>
</feature>
<dbReference type="InterPro" id="IPR003615">
    <property type="entry name" value="HNH_nuc"/>
</dbReference>